<organism evidence="8 9">
    <name type="scientific">Desulfosporosinus acididurans</name>
    <dbReference type="NCBI Taxonomy" id="476652"/>
    <lineage>
        <taxon>Bacteria</taxon>
        <taxon>Bacillati</taxon>
        <taxon>Bacillota</taxon>
        <taxon>Clostridia</taxon>
        <taxon>Eubacteriales</taxon>
        <taxon>Desulfitobacteriaceae</taxon>
        <taxon>Desulfosporosinus</taxon>
    </lineage>
</organism>
<dbReference type="AlphaFoldDB" id="A0A0J1II18"/>
<keyword evidence="6 7" id="KW-0961">Cell wall biogenesis/degradation</keyword>
<name>A0A0J1II18_9FIRM</name>
<dbReference type="Pfam" id="PF01177">
    <property type="entry name" value="Asp_Glu_race"/>
    <property type="match status" value="1"/>
</dbReference>
<dbReference type="PATRIC" id="fig|476652.3.peg.3980"/>
<dbReference type="GO" id="GO:0008360">
    <property type="term" value="P:regulation of cell shape"/>
    <property type="evidence" value="ECO:0007669"/>
    <property type="project" value="UniProtKB-KW"/>
</dbReference>
<dbReference type="PANTHER" id="PTHR21198">
    <property type="entry name" value="GLUTAMATE RACEMASE"/>
    <property type="match status" value="1"/>
</dbReference>
<dbReference type="GO" id="GO:0071555">
    <property type="term" value="P:cell wall organization"/>
    <property type="evidence" value="ECO:0007669"/>
    <property type="project" value="UniProtKB-KW"/>
</dbReference>
<feature type="active site" description="Proton donor/acceptor" evidence="7">
    <location>
        <position position="74"/>
    </location>
</feature>
<dbReference type="RefSeq" id="WP_047811544.1">
    <property type="nucleotide sequence ID" value="NZ_LDZY01000015.1"/>
</dbReference>
<gene>
    <name evidence="7 8" type="primary">murI</name>
    <name evidence="8" type="ORF">DEAC_c37650</name>
</gene>
<feature type="binding site" evidence="7">
    <location>
        <begin position="206"/>
        <end position="207"/>
    </location>
    <ligand>
        <name>substrate</name>
    </ligand>
</feature>
<comment type="catalytic activity">
    <reaction evidence="1 7">
        <text>L-glutamate = D-glutamate</text>
        <dbReference type="Rhea" id="RHEA:12813"/>
        <dbReference type="ChEBI" id="CHEBI:29985"/>
        <dbReference type="ChEBI" id="CHEBI:29986"/>
        <dbReference type="EC" id="5.1.1.3"/>
    </reaction>
</comment>
<evidence type="ECO:0000313" key="9">
    <source>
        <dbReference type="Proteomes" id="UP000036356"/>
    </source>
</evidence>
<keyword evidence="5 7" id="KW-0413">Isomerase</keyword>
<keyword evidence="9" id="KW-1185">Reference proteome</keyword>
<sequence>MRKQRVIGLFDSGVGGLTVAKQILEQLPDVRIVYFGDTARVPYGNRSQEELIRFGEESVSFLIGQGAEAIVVACNTSSATALPTLRERFDIPMIGMIDPGARLAVKKTIAGRIGLIATETTVRSKAYSLGVSRALARGSVPENEVLRSAWQHGEQAIALVKAQGCPLFVPLIEAGLADSWQARGIAKTYLAPLQSSGVDALILGCTHYPFLEPVLKEILGEDVLIVDPALAVVEELKELLGQMKQRAEAKSDPSLESVSTSAVSGKSQWRARYFVSGDPELFRQVGNTLLQDSIESVEQVHFVDGSMNF</sequence>
<dbReference type="InterPro" id="IPR004391">
    <property type="entry name" value="Glu_race"/>
</dbReference>
<dbReference type="PROSITE" id="PS00923">
    <property type="entry name" value="ASP_GLU_RACEMASE_1"/>
    <property type="match status" value="1"/>
</dbReference>
<dbReference type="EMBL" id="LDZY01000015">
    <property type="protein sequence ID" value="KLU64331.1"/>
    <property type="molecule type" value="Genomic_DNA"/>
</dbReference>
<evidence type="ECO:0000256" key="2">
    <source>
        <dbReference type="ARBA" id="ARBA00013090"/>
    </source>
</evidence>
<dbReference type="Proteomes" id="UP000036356">
    <property type="component" value="Unassembled WGS sequence"/>
</dbReference>
<feature type="active site" description="Proton donor/acceptor" evidence="7">
    <location>
        <position position="205"/>
    </location>
</feature>
<reference evidence="8 9" key="1">
    <citation type="submission" date="2015-06" db="EMBL/GenBank/DDBJ databases">
        <title>Draft genome of the moderately acidophilic sulfate reducer Candidatus Desulfosporosinus acididurans strain M1.</title>
        <authorList>
            <person name="Poehlein A."/>
            <person name="Petzsch P."/>
            <person name="Johnson B.D."/>
            <person name="Schloemann M."/>
            <person name="Daniel R."/>
            <person name="Muehling M."/>
        </authorList>
    </citation>
    <scope>NUCLEOTIDE SEQUENCE [LARGE SCALE GENOMIC DNA]</scope>
    <source>
        <strain evidence="8 9">M1</strain>
    </source>
</reference>
<evidence type="ECO:0000256" key="6">
    <source>
        <dbReference type="ARBA" id="ARBA00023316"/>
    </source>
</evidence>
<dbReference type="NCBIfam" id="TIGR00067">
    <property type="entry name" value="glut_race"/>
    <property type="match status" value="1"/>
</dbReference>
<dbReference type="GO" id="GO:0008881">
    <property type="term" value="F:glutamate racemase activity"/>
    <property type="evidence" value="ECO:0007669"/>
    <property type="project" value="UniProtKB-UniRule"/>
</dbReference>
<keyword evidence="3 7" id="KW-0133">Cell shape</keyword>
<evidence type="ECO:0000313" key="8">
    <source>
        <dbReference type="EMBL" id="KLU64331.1"/>
    </source>
</evidence>
<feature type="binding site" evidence="7">
    <location>
        <begin position="43"/>
        <end position="44"/>
    </location>
    <ligand>
        <name>substrate</name>
    </ligand>
</feature>
<feature type="binding site" evidence="7">
    <location>
        <begin position="75"/>
        <end position="76"/>
    </location>
    <ligand>
        <name>substrate</name>
    </ligand>
</feature>
<dbReference type="InterPro" id="IPR015942">
    <property type="entry name" value="Asp/Glu/hydantoin_racemase"/>
</dbReference>
<dbReference type="InterPro" id="IPR033134">
    <property type="entry name" value="Asp/Glu_racemase_AS_2"/>
</dbReference>
<dbReference type="InterPro" id="IPR018187">
    <property type="entry name" value="Asp/Glu_racemase_AS_1"/>
</dbReference>
<dbReference type="EC" id="5.1.1.3" evidence="2 7"/>
<evidence type="ECO:0000256" key="3">
    <source>
        <dbReference type="ARBA" id="ARBA00022960"/>
    </source>
</evidence>
<dbReference type="UniPathway" id="UPA00219"/>
<dbReference type="SUPFAM" id="SSF53681">
    <property type="entry name" value="Aspartate/glutamate racemase"/>
    <property type="match status" value="2"/>
</dbReference>
<evidence type="ECO:0000256" key="4">
    <source>
        <dbReference type="ARBA" id="ARBA00022984"/>
    </source>
</evidence>
<evidence type="ECO:0000256" key="1">
    <source>
        <dbReference type="ARBA" id="ARBA00001602"/>
    </source>
</evidence>
<dbReference type="STRING" id="476652.DEAC_c37650"/>
<dbReference type="HAMAP" id="MF_00258">
    <property type="entry name" value="Glu_racemase"/>
    <property type="match status" value="1"/>
</dbReference>
<dbReference type="InterPro" id="IPR001920">
    <property type="entry name" value="Asp/Glu_race"/>
</dbReference>
<comment type="function">
    <text evidence="7">Provides the (R)-glutamate required for cell wall biosynthesis.</text>
</comment>
<evidence type="ECO:0000256" key="7">
    <source>
        <dbReference type="HAMAP-Rule" id="MF_00258"/>
    </source>
</evidence>
<comment type="similarity">
    <text evidence="7">Belongs to the aspartate/glutamate racemases family.</text>
</comment>
<dbReference type="Gene3D" id="3.40.50.1860">
    <property type="match status" value="2"/>
</dbReference>
<protein>
    <recommendedName>
        <fullName evidence="2 7">Glutamate racemase</fullName>
        <ecNumber evidence="2 7">5.1.1.3</ecNumber>
    </recommendedName>
</protein>
<keyword evidence="4 7" id="KW-0573">Peptidoglycan synthesis</keyword>
<evidence type="ECO:0000256" key="5">
    <source>
        <dbReference type="ARBA" id="ARBA00023235"/>
    </source>
</evidence>
<dbReference type="PROSITE" id="PS00924">
    <property type="entry name" value="ASP_GLU_RACEMASE_2"/>
    <property type="match status" value="1"/>
</dbReference>
<feature type="binding site" evidence="7">
    <location>
        <begin position="11"/>
        <end position="12"/>
    </location>
    <ligand>
        <name>substrate</name>
    </ligand>
</feature>
<comment type="caution">
    <text evidence="8">The sequence shown here is derived from an EMBL/GenBank/DDBJ whole genome shotgun (WGS) entry which is preliminary data.</text>
</comment>
<accession>A0A0J1II18</accession>
<comment type="pathway">
    <text evidence="7">Cell wall biogenesis; peptidoglycan biosynthesis.</text>
</comment>
<dbReference type="GO" id="GO:0009252">
    <property type="term" value="P:peptidoglycan biosynthetic process"/>
    <property type="evidence" value="ECO:0007669"/>
    <property type="project" value="UniProtKB-UniRule"/>
</dbReference>
<dbReference type="PANTHER" id="PTHR21198:SF2">
    <property type="entry name" value="GLUTAMATE RACEMASE"/>
    <property type="match status" value="1"/>
</dbReference>
<proteinExistence type="inferred from homology"/>